<proteinExistence type="predicted"/>
<dbReference type="Proteomes" id="UP000828390">
    <property type="component" value="Unassembled WGS sequence"/>
</dbReference>
<accession>A0A9D4CLV5</accession>
<reference evidence="1" key="1">
    <citation type="journal article" date="2019" name="bioRxiv">
        <title>The Genome of the Zebra Mussel, Dreissena polymorpha: A Resource for Invasive Species Research.</title>
        <authorList>
            <person name="McCartney M.A."/>
            <person name="Auch B."/>
            <person name="Kono T."/>
            <person name="Mallez S."/>
            <person name="Zhang Y."/>
            <person name="Obille A."/>
            <person name="Becker A."/>
            <person name="Abrahante J.E."/>
            <person name="Garbe J."/>
            <person name="Badalamenti J.P."/>
            <person name="Herman A."/>
            <person name="Mangelson H."/>
            <person name="Liachko I."/>
            <person name="Sullivan S."/>
            <person name="Sone E.D."/>
            <person name="Koren S."/>
            <person name="Silverstein K.A.T."/>
            <person name="Beckman K.B."/>
            <person name="Gohl D.M."/>
        </authorList>
    </citation>
    <scope>NUCLEOTIDE SEQUENCE</scope>
    <source>
        <strain evidence="1">Duluth1</strain>
        <tissue evidence="1">Whole animal</tissue>
    </source>
</reference>
<keyword evidence="2" id="KW-1185">Reference proteome</keyword>
<protein>
    <submittedName>
        <fullName evidence="1">Uncharacterized protein</fullName>
    </submittedName>
</protein>
<reference evidence="1" key="2">
    <citation type="submission" date="2020-11" db="EMBL/GenBank/DDBJ databases">
        <authorList>
            <person name="McCartney M.A."/>
            <person name="Auch B."/>
            <person name="Kono T."/>
            <person name="Mallez S."/>
            <person name="Becker A."/>
            <person name="Gohl D.M."/>
            <person name="Silverstein K.A.T."/>
            <person name="Koren S."/>
            <person name="Bechman K.B."/>
            <person name="Herman A."/>
            <person name="Abrahante J.E."/>
            <person name="Garbe J."/>
        </authorList>
    </citation>
    <scope>NUCLEOTIDE SEQUENCE</scope>
    <source>
        <strain evidence="1">Duluth1</strain>
        <tissue evidence="1">Whole animal</tissue>
    </source>
</reference>
<sequence length="69" mass="7732">MLTSTMQGETLSGFCGVTRVTDRIQLLTRIEVRVPLCTHFCKANAGFVPRMFTSCQSISNSNRSRNCQM</sequence>
<organism evidence="1 2">
    <name type="scientific">Dreissena polymorpha</name>
    <name type="common">Zebra mussel</name>
    <name type="synonym">Mytilus polymorpha</name>
    <dbReference type="NCBI Taxonomy" id="45954"/>
    <lineage>
        <taxon>Eukaryota</taxon>
        <taxon>Metazoa</taxon>
        <taxon>Spiralia</taxon>
        <taxon>Lophotrochozoa</taxon>
        <taxon>Mollusca</taxon>
        <taxon>Bivalvia</taxon>
        <taxon>Autobranchia</taxon>
        <taxon>Heteroconchia</taxon>
        <taxon>Euheterodonta</taxon>
        <taxon>Imparidentia</taxon>
        <taxon>Neoheterodontei</taxon>
        <taxon>Myida</taxon>
        <taxon>Dreissenoidea</taxon>
        <taxon>Dreissenidae</taxon>
        <taxon>Dreissena</taxon>
    </lineage>
</organism>
<evidence type="ECO:0000313" key="1">
    <source>
        <dbReference type="EMBL" id="KAH3726892.1"/>
    </source>
</evidence>
<dbReference type="AlphaFoldDB" id="A0A9D4CLV5"/>
<name>A0A9D4CLV5_DREPO</name>
<comment type="caution">
    <text evidence="1">The sequence shown here is derived from an EMBL/GenBank/DDBJ whole genome shotgun (WGS) entry which is preliminary data.</text>
</comment>
<evidence type="ECO:0000313" key="2">
    <source>
        <dbReference type="Proteomes" id="UP000828390"/>
    </source>
</evidence>
<gene>
    <name evidence="1" type="ORF">DPMN_052768</name>
</gene>
<dbReference type="EMBL" id="JAIWYP010000012">
    <property type="protein sequence ID" value="KAH3726892.1"/>
    <property type="molecule type" value="Genomic_DNA"/>
</dbReference>